<feature type="domain" description="Histidine kinase" evidence="9">
    <location>
        <begin position="340"/>
        <end position="552"/>
    </location>
</feature>
<dbReference type="GO" id="GO:0000156">
    <property type="term" value="F:phosphorelay response regulator activity"/>
    <property type="evidence" value="ECO:0007669"/>
    <property type="project" value="TreeGrafter"/>
</dbReference>
<keyword evidence="6 10" id="KW-0418">Kinase</keyword>
<evidence type="ECO:0000256" key="8">
    <source>
        <dbReference type="ARBA" id="ARBA00023012"/>
    </source>
</evidence>
<evidence type="ECO:0000256" key="4">
    <source>
        <dbReference type="ARBA" id="ARBA00022679"/>
    </source>
</evidence>
<dbReference type="Pfam" id="PF00512">
    <property type="entry name" value="HisKA"/>
    <property type="match status" value="1"/>
</dbReference>
<dbReference type="PANTHER" id="PTHR42878:SF7">
    <property type="entry name" value="SENSOR HISTIDINE KINASE GLRK"/>
    <property type="match status" value="1"/>
</dbReference>
<dbReference type="InterPro" id="IPR003661">
    <property type="entry name" value="HisK_dim/P_dom"/>
</dbReference>
<evidence type="ECO:0000313" key="11">
    <source>
        <dbReference type="Proteomes" id="UP000309215"/>
    </source>
</evidence>
<keyword evidence="4" id="KW-0808">Transferase</keyword>
<dbReference type="OrthoDB" id="9787707at2"/>
<accession>A0A4U1J2Y0</accession>
<comment type="catalytic activity">
    <reaction evidence="1">
        <text>ATP + protein L-histidine = ADP + protein N-phospho-L-histidine.</text>
        <dbReference type="EC" id="2.7.13.3"/>
    </reaction>
</comment>
<dbReference type="GO" id="GO:0005524">
    <property type="term" value="F:ATP binding"/>
    <property type="evidence" value="ECO:0007669"/>
    <property type="project" value="UniProtKB-KW"/>
</dbReference>
<organism evidence="10 11">
    <name type="scientific">Polyangium fumosum</name>
    <dbReference type="NCBI Taxonomy" id="889272"/>
    <lineage>
        <taxon>Bacteria</taxon>
        <taxon>Pseudomonadati</taxon>
        <taxon>Myxococcota</taxon>
        <taxon>Polyangia</taxon>
        <taxon>Polyangiales</taxon>
        <taxon>Polyangiaceae</taxon>
        <taxon>Polyangium</taxon>
    </lineage>
</organism>
<dbReference type="InterPro" id="IPR003018">
    <property type="entry name" value="GAF"/>
</dbReference>
<evidence type="ECO:0000256" key="5">
    <source>
        <dbReference type="ARBA" id="ARBA00022741"/>
    </source>
</evidence>
<keyword evidence="11" id="KW-1185">Reference proteome</keyword>
<keyword evidence="5" id="KW-0547">Nucleotide-binding</keyword>
<dbReference type="AlphaFoldDB" id="A0A4U1J2Y0"/>
<keyword evidence="8" id="KW-0902">Two-component regulatory system</keyword>
<dbReference type="InterPro" id="IPR005467">
    <property type="entry name" value="His_kinase_dom"/>
</dbReference>
<dbReference type="InterPro" id="IPR003594">
    <property type="entry name" value="HATPase_dom"/>
</dbReference>
<dbReference type="Gene3D" id="3.30.450.40">
    <property type="match status" value="1"/>
</dbReference>
<dbReference type="SUPFAM" id="SSF55781">
    <property type="entry name" value="GAF domain-like"/>
    <property type="match status" value="1"/>
</dbReference>
<dbReference type="GO" id="GO:0007234">
    <property type="term" value="P:osmosensory signaling via phosphorelay pathway"/>
    <property type="evidence" value="ECO:0007669"/>
    <property type="project" value="TreeGrafter"/>
</dbReference>
<evidence type="ECO:0000313" key="10">
    <source>
        <dbReference type="EMBL" id="TKD01363.1"/>
    </source>
</evidence>
<dbReference type="Pfam" id="PF01590">
    <property type="entry name" value="GAF"/>
    <property type="match status" value="1"/>
</dbReference>
<dbReference type="SMART" id="SM00388">
    <property type="entry name" value="HisKA"/>
    <property type="match status" value="1"/>
</dbReference>
<keyword evidence="3" id="KW-0597">Phosphoprotein</keyword>
<evidence type="ECO:0000256" key="7">
    <source>
        <dbReference type="ARBA" id="ARBA00022840"/>
    </source>
</evidence>
<dbReference type="GO" id="GO:0030295">
    <property type="term" value="F:protein kinase activator activity"/>
    <property type="evidence" value="ECO:0007669"/>
    <property type="project" value="TreeGrafter"/>
</dbReference>
<dbReference type="PANTHER" id="PTHR42878">
    <property type="entry name" value="TWO-COMPONENT HISTIDINE KINASE"/>
    <property type="match status" value="1"/>
</dbReference>
<dbReference type="GO" id="GO:0000155">
    <property type="term" value="F:phosphorelay sensor kinase activity"/>
    <property type="evidence" value="ECO:0007669"/>
    <property type="project" value="InterPro"/>
</dbReference>
<evidence type="ECO:0000256" key="1">
    <source>
        <dbReference type="ARBA" id="ARBA00000085"/>
    </source>
</evidence>
<dbReference type="Pfam" id="PF02518">
    <property type="entry name" value="HATPase_c"/>
    <property type="match status" value="1"/>
</dbReference>
<dbReference type="InterPro" id="IPR050351">
    <property type="entry name" value="BphY/WalK/GraS-like"/>
</dbReference>
<dbReference type="InterPro" id="IPR029016">
    <property type="entry name" value="GAF-like_dom_sf"/>
</dbReference>
<sequence length="561" mass="61833">MCYLCRAGGAFVPTIKHIIETQGGRILERWAEEAQKTASARGLSRPELMNIMPLYLASLVGPDGPVPSGRQLELVESHLAARLRSGFDLVELQSEFALLGRCVFQAWAAVPPEERCDPLEVDRILEVVHASTMLLSDMFVRHLLDDAQSEKRFSRLIRQAFTGEPSDVLRKSPTLAGRLGAAMPIVMEALGAATAAILLREPMTEKLVMTASAGIADERLTQYARSLALSSFAGKIASCDETTTLLDAETTELDVTDNLRHSGIHALLGVRIPLQRELLGVMYVGLREHRPFSAREKRRIEAIAEQLALLIENVELYNMLEERIAALHQEQRMRDVLSSILVHDLRGPLAAARVAAQMADRSTEDPKLKRWTSTVLRSLDRTERMVSDLLDAQRVQAGERLPIARERCDVLDIVRDLVAELSQQHGDRFVVVAPEGPTTGNFGCEELRRAFWNLASNALKYGSADPVRFTVRSLPDQVEVEVHNEGPPIPADEQATLFEPFTRARHEHASPGGWGLGLAVVRGVAEAHGGSVDVVSARGRGTSFTMRLPFDGEGPRRPAAR</sequence>
<comment type="caution">
    <text evidence="10">The sequence shown here is derived from an EMBL/GenBank/DDBJ whole genome shotgun (WGS) entry which is preliminary data.</text>
</comment>
<dbReference type="EC" id="2.7.13.3" evidence="2"/>
<dbReference type="EMBL" id="SSMQ01000040">
    <property type="protein sequence ID" value="TKD01363.1"/>
    <property type="molecule type" value="Genomic_DNA"/>
</dbReference>
<dbReference type="SUPFAM" id="SSF47384">
    <property type="entry name" value="Homodimeric domain of signal transducing histidine kinase"/>
    <property type="match status" value="1"/>
</dbReference>
<evidence type="ECO:0000256" key="3">
    <source>
        <dbReference type="ARBA" id="ARBA00022553"/>
    </source>
</evidence>
<dbReference type="InterPro" id="IPR004358">
    <property type="entry name" value="Sig_transdc_His_kin-like_C"/>
</dbReference>
<proteinExistence type="predicted"/>
<dbReference type="SMART" id="SM00065">
    <property type="entry name" value="GAF"/>
    <property type="match status" value="1"/>
</dbReference>
<dbReference type="Gene3D" id="3.30.565.10">
    <property type="entry name" value="Histidine kinase-like ATPase, C-terminal domain"/>
    <property type="match status" value="1"/>
</dbReference>
<dbReference type="Gene3D" id="1.10.287.130">
    <property type="match status" value="1"/>
</dbReference>
<name>A0A4U1J2Y0_9BACT</name>
<gene>
    <name evidence="10" type="ORF">E8A74_31460</name>
</gene>
<keyword evidence="7" id="KW-0067">ATP-binding</keyword>
<dbReference type="PROSITE" id="PS50109">
    <property type="entry name" value="HIS_KIN"/>
    <property type="match status" value="1"/>
</dbReference>
<dbReference type="InterPro" id="IPR036097">
    <property type="entry name" value="HisK_dim/P_sf"/>
</dbReference>
<dbReference type="InterPro" id="IPR036890">
    <property type="entry name" value="HATPase_C_sf"/>
</dbReference>
<dbReference type="SMART" id="SM00387">
    <property type="entry name" value="HATPase_c"/>
    <property type="match status" value="1"/>
</dbReference>
<dbReference type="SUPFAM" id="SSF55874">
    <property type="entry name" value="ATPase domain of HSP90 chaperone/DNA topoisomerase II/histidine kinase"/>
    <property type="match status" value="1"/>
</dbReference>
<reference evidence="10 11" key="1">
    <citation type="submission" date="2019-04" db="EMBL/GenBank/DDBJ databases">
        <authorList>
            <person name="Li Y."/>
            <person name="Wang J."/>
        </authorList>
    </citation>
    <scope>NUCLEOTIDE SEQUENCE [LARGE SCALE GENOMIC DNA]</scope>
    <source>
        <strain evidence="10 11">DSM 14668</strain>
    </source>
</reference>
<protein>
    <recommendedName>
        <fullName evidence="2">histidine kinase</fullName>
        <ecNumber evidence="2">2.7.13.3</ecNumber>
    </recommendedName>
</protein>
<dbReference type="Proteomes" id="UP000309215">
    <property type="component" value="Unassembled WGS sequence"/>
</dbReference>
<evidence type="ECO:0000256" key="2">
    <source>
        <dbReference type="ARBA" id="ARBA00012438"/>
    </source>
</evidence>
<evidence type="ECO:0000259" key="9">
    <source>
        <dbReference type="PROSITE" id="PS50109"/>
    </source>
</evidence>
<dbReference type="CDD" id="cd00075">
    <property type="entry name" value="HATPase"/>
    <property type="match status" value="1"/>
</dbReference>
<dbReference type="PRINTS" id="PR00344">
    <property type="entry name" value="BCTRLSENSOR"/>
</dbReference>
<evidence type="ECO:0000256" key="6">
    <source>
        <dbReference type="ARBA" id="ARBA00022777"/>
    </source>
</evidence>